<reference evidence="1" key="1">
    <citation type="journal article" date="2015" name="Nature">
        <title>Complex archaea that bridge the gap between prokaryotes and eukaryotes.</title>
        <authorList>
            <person name="Spang A."/>
            <person name="Saw J.H."/>
            <person name="Jorgensen S.L."/>
            <person name="Zaremba-Niedzwiedzka K."/>
            <person name="Martijn J."/>
            <person name="Lind A.E."/>
            <person name="van Eijk R."/>
            <person name="Schleper C."/>
            <person name="Guy L."/>
            <person name="Ettema T.J."/>
        </authorList>
    </citation>
    <scope>NUCLEOTIDE SEQUENCE</scope>
</reference>
<dbReference type="AlphaFoldDB" id="A0A0F9UC80"/>
<protein>
    <submittedName>
        <fullName evidence="1">Uncharacterized protein</fullName>
    </submittedName>
</protein>
<organism evidence="1">
    <name type="scientific">marine sediment metagenome</name>
    <dbReference type="NCBI Taxonomy" id="412755"/>
    <lineage>
        <taxon>unclassified sequences</taxon>
        <taxon>metagenomes</taxon>
        <taxon>ecological metagenomes</taxon>
    </lineage>
</organism>
<evidence type="ECO:0000313" key="1">
    <source>
        <dbReference type="EMBL" id="KKN51248.1"/>
    </source>
</evidence>
<accession>A0A0F9UC80</accession>
<dbReference type="SUPFAM" id="SSF143631">
    <property type="entry name" value="ApbE-like"/>
    <property type="match status" value="1"/>
</dbReference>
<proteinExistence type="predicted"/>
<gene>
    <name evidence="1" type="ORF">LCGC14_0624480</name>
</gene>
<dbReference type="EMBL" id="LAZR01001071">
    <property type="protein sequence ID" value="KKN51248.1"/>
    <property type="molecule type" value="Genomic_DNA"/>
</dbReference>
<dbReference type="InterPro" id="IPR003374">
    <property type="entry name" value="ApbE-like_sf"/>
</dbReference>
<dbReference type="Gene3D" id="3.10.520.10">
    <property type="entry name" value="ApbE-like domains"/>
    <property type="match status" value="1"/>
</dbReference>
<sequence>MGHAISLGQSDAVTIFAKNAALADAAATKIGNIVRGEDIENSIKK</sequence>
<comment type="caution">
    <text evidence="1">The sequence shown here is derived from an EMBL/GenBank/DDBJ whole genome shotgun (WGS) entry which is preliminary data.</text>
</comment>
<name>A0A0F9UC80_9ZZZZ</name>